<keyword evidence="1" id="KW-0472">Membrane</keyword>
<keyword evidence="3" id="KW-1185">Reference proteome</keyword>
<protein>
    <submittedName>
        <fullName evidence="2">Uncharacterized protein</fullName>
    </submittedName>
</protein>
<evidence type="ECO:0000256" key="1">
    <source>
        <dbReference type="SAM" id="Phobius"/>
    </source>
</evidence>
<dbReference type="EMBL" id="JAMKFB020000005">
    <property type="protein sequence ID" value="KAL0192505.1"/>
    <property type="molecule type" value="Genomic_DNA"/>
</dbReference>
<evidence type="ECO:0000313" key="2">
    <source>
        <dbReference type="EMBL" id="KAL0192505.1"/>
    </source>
</evidence>
<reference evidence="2 3" key="1">
    <citation type="submission" date="2024-05" db="EMBL/GenBank/DDBJ databases">
        <title>Genome sequencing and assembly of Indian major carp, Cirrhinus mrigala (Hamilton, 1822).</title>
        <authorList>
            <person name="Mohindra V."/>
            <person name="Chowdhury L.M."/>
            <person name="Lal K."/>
            <person name="Jena J.K."/>
        </authorList>
    </citation>
    <scope>NUCLEOTIDE SEQUENCE [LARGE SCALE GENOMIC DNA]</scope>
    <source>
        <strain evidence="2">CM1030</strain>
        <tissue evidence="2">Blood</tissue>
    </source>
</reference>
<gene>
    <name evidence="2" type="ORF">M9458_010801</name>
</gene>
<dbReference type="Proteomes" id="UP001529510">
    <property type="component" value="Unassembled WGS sequence"/>
</dbReference>
<evidence type="ECO:0000313" key="3">
    <source>
        <dbReference type="Proteomes" id="UP001529510"/>
    </source>
</evidence>
<proteinExistence type="predicted"/>
<comment type="caution">
    <text evidence="2">The sequence shown here is derived from an EMBL/GenBank/DDBJ whole genome shotgun (WGS) entry which is preliminary data.</text>
</comment>
<keyword evidence="1" id="KW-0812">Transmembrane</keyword>
<feature type="non-terminal residue" evidence="2">
    <location>
        <position position="53"/>
    </location>
</feature>
<dbReference type="AlphaFoldDB" id="A0ABD0R394"/>
<keyword evidence="1" id="KW-1133">Transmembrane helix</keyword>
<feature type="transmembrane region" description="Helical" evidence="1">
    <location>
        <begin position="20"/>
        <end position="37"/>
    </location>
</feature>
<name>A0ABD0R394_CIRMR</name>
<accession>A0ABD0R394</accession>
<organism evidence="2 3">
    <name type="scientific">Cirrhinus mrigala</name>
    <name type="common">Mrigala</name>
    <dbReference type="NCBI Taxonomy" id="683832"/>
    <lineage>
        <taxon>Eukaryota</taxon>
        <taxon>Metazoa</taxon>
        <taxon>Chordata</taxon>
        <taxon>Craniata</taxon>
        <taxon>Vertebrata</taxon>
        <taxon>Euteleostomi</taxon>
        <taxon>Actinopterygii</taxon>
        <taxon>Neopterygii</taxon>
        <taxon>Teleostei</taxon>
        <taxon>Ostariophysi</taxon>
        <taxon>Cypriniformes</taxon>
        <taxon>Cyprinidae</taxon>
        <taxon>Labeoninae</taxon>
        <taxon>Labeonini</taxon>
        <taxon>Cirrhinus</taxon>
    </lineage>
</organism>
<sequence>MALRRRLGQLSCMSRPTVRLRSWPLSFLYYILPFGALKPLAKVGWRPTSRVST</sequence>